<feature type="region of interest" description="Disordered" evidence="5">
    <location>
        <begin position="34"/>
        <end position="68"/>
    </location>
</feature>
<dbReference type="PIRSF" id="PIRSF001434">
    <property type="entry name" value="CGS"/>
    <property type="match status" value="1"/>
</dbReference>
<keyword evidence="2 3" id="KW-0663">Pyridoxal phosphate</keyword>
<dbReference type="RefSeq" id="XP_018268939.1">
    <property type="nucleotide sequence ID" value="XM_018419109.1"/>
</dbReference>
<feature type="compositionally biased region" description="Acidic residues" evidence="5">
    <location>
        <begin position="41"/>
        <end position="53"/>
    </location>
</feature>
<dbReference type="GeneID" id="28979555"/>
<dbReference type="GO" id="GO:0005737">
    <property type="term" value="C:cytoplasm"/>
    <property type="evidence" value="ECO:0007669"/>
    <property type="project" value="TreeGrafter"/>
</dbReference>
<evidence type="ECO:0000256" key="3">
    <source>
        <dbReference type="PIRSR" id="PIRSR001434-2"/>
    </source>
</evidence>
<reference evidence="6 7" key="1">
    <citation type="journal article" date="2015" name="Front. Microbiol.">
        <title>Genome sequence of the plant growth promoting endophytic yeast Rhodotorula graminis WP1.</title>
        <authorList>
            <person name="Firrincieli A."/>
            <person name="Otillar R."/>
            <person name="Salamov A."/>
            <person name="Schmutz J."/>
            <person name="Khan Z."/>
            <person name="Redman R.S."/>
            <person name="Fleck N.D."/>
            <person name="Lindquist E."/>
            <person name="Grigoriev I.V."/>
            <person name="Doty S.L."/>
        </authorList>
    </citation>
    <scope>NUCLEOTIDE SEQUENCE [LARGE SCALE GENOMIC DNA]</scope>
    <source>
        <strain evidence="6 7">WP1</strain>
    </source>
</reference>
<dbReference type="SUPFAM" id="SSF53383">
    <property type="entry name" value="PLP-dependent transferases"/>
    <property type="match status" value="1"/>
</dbReference>
<name>A0A0P9ITY8_RHOGW</name>
<evidence type="ECO:0008006" key="8">
    <source>
        <dbReference type="Google" id="ProtNLM"/>
    </source>
</evidence>
<dbReference type="InterPro" id="IPR000277">
    <property type="entry name" value="Cys/Met-Metab_PyrdxlP-dep_enz"/>
</dbReference>
<dbReference type="Gene3D" id="3.40.640.10">
    <property type="entry name" value="Type I PLP-dependent aspartate aminotransferase-like (Major domain)"/>
    <property type="match status" value="1"/>
</dbReference>
<evidence type="ECO:0000313" key="6">
    <source>
        <dbReference type="EMBL" id="KPV72890.1"/>
    </source>
</evidence>
<dbReference type="PANTHER" id="PTHR11808">
    <property type="entry name" value="TRANS-SULFURATION ENZYME FAMILY MEMBER"/>
    <property type="match status" value="1"/>
</dbReference>
<dbReference type="GO" id="GO:0016846">
    <property type="term" value="F:carbon-sulfur lyase activity"/>
    <property type="evidence" value="ECO:0007669"/>
    <property type="project" value="TreeGrafter"/>
</dbReference>
<dbReference type="PANTHER" id="PTHR11808:SF35">
    <property type="entry name" value="CYSTATHIONINE GAMMA-SYNTHASE (AFU_ORTHOLOGUE AFUA_7G01590)"/>
    <property type="match status" value="1"/>
</dbReference>
<dbReference type="GO" id="GO:0030170">
    <property type="term" value="F:pyridoxal phosphate binding"/>
    <property type="evidence" value="ECO:0007669"/>
    <property type="project" value="InterPro"/>
</dbReference>
<dbReference type="EMBL" id="KQ474085">
    <property type="protein sequence ID" value="KPV72890.1"/>
    <property type="molecule type" value="Genomic_DNA"/>
</dbReference>
<evidence type="ECO:0000256" key="5">
    <source>
        <dbReference type="SAM" id="MobiDB-lite"/>
    </source>
</evidence>
<gene>
    <name evidence="6" type="ORF">RHOBADRAFT_66877</name>
</gene>
<comment type="cofactor">
    <cofactor evidence="1 4">
        <name>pyridoxal 5'-phosphate</name>
        <dbReference type="ChEBI" id="CHEBI:597326"/>
    </cofactor>
</comment>
<keyword evidence="7" id="KW-1185">Reference proteome</keyword>
<dbReference type="InterPro" id="IPR015424">
    <property type="entry name" value="PyrdxlP-dep_Trfase"/>
</dbReference>
<dbReference type="Proteomes" id="UP000053890">
    <property type="component" value="Unassembled WGS sequence"/>
</dbReference>
<dbReference type="GO" id="GO:0019346">
    <property type="term" value="P:transsulfuration"/>
    <property type="evidence" value="ECO:0007669"/>
    <property type="project" value="InterPro"/>
</dbReference>
<comment type="similarity">
    <text evidence="4">Belongs to the trans-sulfuration enzymes family.</text>
</comment>
<dbReference type="AlphaFoldDB" id="A0A0P9ITY8"/>
<dbReference type="InterPro" id="IPR054542">
    <property type="entry name" value="Cys_met_metab_PP"/>
</dbReference>
<dbReference type="OMA" id="DWTKQLF"/>
<organism evidence="6 7">
    <name type="scientific">Rhodotorula graminis (strain WP1)</name>
    <dbReference type="NCBI Taxonomy" id="578459"/>
    <lineage>
        <taxon>Eukaryota</taxon>
        <taxon>Fungi</taxon>
        <taxon>Dikarya</taxon>
        <taxon>Basidiomycota</taxon>
        <taxon>Pucciniomycotina</taxon>
        <taxon>Microbotryomycetes</taxon>
        <taxon>Sporidiobolales</taxon>
        <taxon>Sporidiobolaceae</taxon>
        <taxon>Rhodotorula</taxon>
    </lineage>
</organism>
<evidence type="ECO:0000256" key="1">
    <source>
        <dbReference type="ARBA" id="ARBA00001933"/>
    </source>
</evidence>
<feature type="modified residue" description="N6-(pyridoxal phosphate)lysine" evidence="3">
    <location>
        <position position="207"/>
    </location>
</feature>
<dbReference type="InterPro" id="IPR015421">
    <property type="entry name" value="PyrdxlP-dep_Trfase_major"/>
</dbReference>
<dbReference type="Pfam" id="PF01053">
    <property type="entry name" value="Cys_Met_Meta_PP"/>
    <property type="match status" value="1"/>
</dbReference>
<dbReference type="InterPro" id="IPR015422">
    <property type="entry name" value="PyrdxlP-dep_Trfase_small"/>
</dbReference>
<feature type="compositionally biased region" description="Basic and acidic residues" evidence="5">
    <location>
        <begin position="54"/>
        <end position="68"/>
    </location>
</feature>
<protein>
    <recommendedName>
        <fullName evidence="8">Cystathionine gamma-synthase</fullName>
    </recommendedName>
</protein>
<dbReference type="Gene3D" id="3.90.1150.10">
    <property type="entry name" value="Aspartate Aminotransferase, domain 1"/>
    <property type="match status" value="1"/>
</dbReference>
<dbReference type="STRING" id="578459.A0A0P9ITY8"/>
<evidence type="ECO:0000256" key="2">
    <source>
        <dbReference type="ARBA" id="ARBA00022898"/>
    </source>
</evidence>
<proteinExistence type="inferred from homology"/>
<dbReference type="PROSITE" id="PS00868">
    <property type="entry name" value="CYS_MET_METAB_PP"/>
    <property type="match status" value="1"/>
</dbReference>
<sequence>MAPLQRTAFATRAIHQDSELSGAEVAASLSLSTTFRHPDPEVDGVEPGYDDEWDPSRPSRDVYSRETKPTTTRAEHVLSSIIGQPTILFPSGMAAFWAILLHVRPDIIAITGGYGGCHEAIKIYRRTKGEDQVQLIQLDDEYPHGKKLLVWVETPLNPLGTSRSLDKYAKRAHAAGGILGVDSTFGPPPMQDPFKWGVDIVMHSGTKYLNGHSDLLAGTVSVRDKADWLKLWNDRTFTGANIGSLDVWLLLRSLRTLDVRVKRQSKTATRLAQWLATQVGGGVVDKVYHTSLQDNADELLGPGKQMELGPACFSVVLKSKDMASRLPNKLKLFIHATSLGGVESLIEHRIISDPSENPCLVRLSIGLEDFDDLKDDWEHAMQAVRQ</sequence>
<evidence type="ECO:0000256" key="4">
    <source>
        <dbReference type="RuleBase" id="RU362118"/>
    </source>
</evidence>
<accession>A0A0P9ITY8</accession>
<evidence type="ECO:0000313" key="7">
    <source>
        <dbReference type="Proteomes" id="UP000053890"/>
    </source>
</evidence>
<dbReference type="OrthoDB" id="3512640at2759"/>